<sequence length="66" mass="7517">MAGGLRFECRKGNLVLCCGKTLDNLLFIDLNPLQAILPYLKKVFPNLKINNLECVDCDRAKMHRQP</sequence>
<comment type="caution">
    <text evidence="1">The sequence shown here is derived from an EMBL/GenBank/DDBJ whole genome shotgun (WGS) entry which is preliminary data.</text>
</comment>
<proteinExistence type="predicted"/>
<name>A0A0L6U7J6_9BASI</name>
<accession>A0A0L6U7J6</accession>
<evidence type="ECO:0000313" key="2">
    <source>
        <dbReference type="Proteomes" id="UP000037035"/>
    </source>
</evidence>
<organism evidence="1 2">
    <name type="scientific">Puccinia sorghi</name>
    <dbReference type="NCBI Taxonomy" id="27349"/>
    <lineage>
        <taxon>Eukaryota</taxon>
        <taxon>Fungi</taxon>
        <taxon>Dikarya</taxon>
        <taxon>Basidiomycota</taxon>
        <taxon>Pucciniomycotina</taxon>
        <taxon>Pucciniomycetes</taxon>
        <taxon>Pucciniales</taxon>
        <taxon>Pucciniaceae</taxon>
        <taxon>Puccinia</taxon>
    </lineage>
</organism>
<gene>
    <name evidence="1" type="ORF">VP01_910g3</name>
</gene>
<evidence type="ECO:0000313" key="1">
    <source>
        <dbReference type="EMBL" id="KNZ44484.1"/>
    </source>
</evidence>
<dbReference type="AlphaFoldDB" id="A0A0L6U7J6"/>
<dbReference type="VEuPathDB" id="FungiDB:VP01_910g3"/>
<keyword evidence="2" id="KW-1185">Reference proteome</keyword>
<dbReference type="Proteomes" id="UP000037035">
    <property type="component" value="Unassembled WGS sequence"/>
</dbReference>
<dbReference type="EMBL" id="LAVV01014727">
    <property type="protein sequence ID" value="KNZ44484.1"/>
    <property type="molecule type" value="Genomic_DNA"/>
</dbReference>
<feature type="non-terminal residue" evidence="1">
    <location>
        <position position="66"/>
    </location>
</feature>
<reference evidence="1 2" key="1">
    <citation type="submission" date="2015-08" db="EMBL/GenBank/DDBJ databases">
        <title>Next Generation Sequencing and Analysis of the Genome of Puccinia sorghi L Schw, the Causal Agent of Maize Common Rust.</title>
        <authorList>
            <person name="Rochi L."/>
            <person name="Burguener G."/>
            <person name="Darino M."/>
            <person name="Turjanski A."/>
            <person name="Kreff E."/>
            <person name="Dieguez M.J."/>
            <person name="Sacco F."/>
        </authorList>
    </citation>
    <scope>NUCLEOTIDE SEQUENCE [LARGE SCALE GENOMIC DNA]</scope>
    <source>
        <strain evidence="1 2">RO10H11247</strain>
    </source>
</reference>
<protein>
    <submittedName>
        <fullName evidence="1">Uncharacterized protein</fullName>
    </submittedName>
</protein>